<evidence type="ECO:0000256" key="1">
    <source>
        <dbReference type="SAM" id="Phobius"/>
    </source>
</evidence>
<reference evidence="2" key="2">
    <citation type="submission" date="2012-12" db="EMBL/GenBank/DDBJ databases">
        <authorList>
            <consortium name="WormBase Consortium"/>
            <person name="Ghedin E."/>
            <person name="Paulini M."/>
        </authorList>
    </citation>
    <scope>NUCLEOTIDE SEQUENCE</scope>
    <source>
        <strain evidence="2">FR3</strain>
    </source>
</reference>
<feature type="non-terminal residue" evidence="2">
    <location>
        <position position="1"/>
    </location>
</feature>
<keyword evidence="1" id="KW-0812">Transmembrane</keyword>
<name>A0A1I9G5L5_BRUMA</name>
<reference evidence="2" key="1">
    <citation type="journal article" date="2007" name="Science">
        <title>Draft genome of the filarial nematode parasite Brugia malayi.</title>
        <authorList>
            <person name="Ghedin E."/>
            <person name="Wang S."/>
            <person name="Spiro D."/>
            <person name="Caler E."/>
            <person name="Zhao Q."/>
            <person name="Crabtree J."/>
            <person name="Allen J.E."/>
            <person name="Delcher A.L."/>
            <person name="Guiliano D.B."/>
            <person name="Miranda-Saavedra D."/>
            <person name="Angiuoli S.V."/>
            <person name="Creasy T."/>
            <person name="Amedeo P."/>
            <person name="Haas B."/>
            <person name="El-Sayed N.M."/>
            <person name="Wortman J.R."/>
            <person name="Feldblyum T."/>
            <person name="Tallon L."/>
            <person name="Schatz M."/>
            <person name="Shumway M."/>
            <person name="Koo H."/>
            <person name="Salzberg S.L."/>
            <person name="Schobel S."/>
            <person name="Pertea M."/>
            <person name="Pop M."/>
            <person name="White O."/>
            <person name="Barton G.J."/>
            <person name="Carlow C.K."/>
            <person name="Crawford M.J."/>
            <person name="Daub J."/>
            <person name="Dimmic M.W."/>
            <person name="Estes C.F."/>
            <person name="Foster J.M."/>
            <person name="Ganatra M."/>
            <person name="Gregory W.F."/>
            <person name="Johnson N.M."/>
            <person name="Jin J."/>
            <person name="Komuniecki R."/>
            <person name="Korf I."/>
            <person name="Kumar S."/>
            <person name="Laney S."/>
            <person name="Li B.W."/>
            <person name="Li W."/>
            <person name="Lindblom T.H."/>
            <person name="Lustigman S."/>
            <person name="Ma D."/>
            <person name="Maina C.V."/>
            <person name="Martin D.M."/>
            <person name="McCarter J.P."/>
            <person name="McReynolds L."/>
            <person name="Mitreva M."/>
            <person name="Nutman T.B."/>
            <person name="Parkinson J."/>
            <person name="Peregrin-Alvarez J.M."/>
            <person name="Poole C."/>
            <person name="Ren Q."/>
            <person name="Saunders L."/>
            <person name="Sluder A.E."/>
            <person name="Smith K."/>
            <person name="Stanke M."/>
            <person name="Unnasch T.R."/>
            <person name="Ware J."/>
            <person name="Wei A.D."/>
            <person name="Weil G."/>
            <person name="Williams D.J."/>
            <person name="Zhang Y."/>
            <person name="Williams S.A."/>
            <person name="Fraser-Liggett C."/>
            <person name="Slatko B."/>
            <person name="Blaxter M.L."/>
            <person name="Scott A.L."/>
        </authorList>
    </citation>
    <scope>NUCLEOTIDE SEQUENCE</scope>
    <source>
        <strain evidence="2">FR3</strain>
    </source>
</reference>
<dbReference type="AlphaFoldDB" id="A0A1I9G5L5"/>
<feature type="transmembrane region" description="Helical" evidence="1">
    <location>
        <begin position="20"/>
        <end position="45"/>
    </location>
</feature>
<keyword evidence="1" id="KW-0472">Membrane</keyword>
<accession>A0A1I9G5L5</accession>
<keyword evidence="1" id="KW-1133">Transmembrane helix</keyword>
<proteinExistence type="predicted"/>
<sequence>PPTESIGEMYEKNKKTHTHIMHYILNISCIKIVVLCFLSFIHLYFKISFIHDFLRLLAKFKFPFYNTIKFQ</sequence>
<protein>
    <submittedName>
        <fullName evidence="2">Bm918</fullName>
    </submittedName>
</protein>
<dbReference type="EMBL" id="LN861929">
    <property type="protein sequence ID" value="CDQ01575.1"/>
    <property type="molecule type" value="Genomic_DNA"/>
</dbReference>
<evidence type="ECO:0000313" key="2">
    <source>
        <dbReference type="EMBL" id="CDQ01575.1"/>
    </source>
</evidence>
<gene>
    <name evidence="2" type="primary">Bm918</name>
    <name evidence="2" type="ORF">BM_Bm918</name>
</gene>
<organism evidence="2">
    <name type="scientific">Brugia malayi</name>
    <name type="common">Filarial nematode worm</name>
    <dbReference type="NCBI Taxonomy" id="6279"/>
    <lineage>
        <taxon>Eukaryota</taxon>
        <taxon>Metazoa</taxon>
        <taxon>Ecdysozoa</taxon>
        <taxon>Nematoda</taxon>
        <taxon>Chromadorea</taxon>
        <taxon>Rhabditida</taxon>
        <taxon>Spirurina</taxon>
        <taxon>Spiruromorpha</taxon>
        <taxon>Filarioidea</taxon>
        <taxon>Onchocercidae</taxon>
        <taxon>Brugia</taxon>
    </lineage>
</organism>